<keyword evidence="6 10" id="KW-0342">GTP-binding</keyword>
<dbReference type="GO" id="GO:0042245">
    <property type="term" value="P:RNA repair"/>
    <property type="evidence" value="ECO:0007669"/>
    <property type="project" value="UniProtKB-KW"/>
</dbReference>
<dbReference type="GO" id="GO:0170057">
    <property type="term" value="F:RNA ligase (GTP) activity"/>
    <property type="evidence" value="ECO:0007669"/>
    <property type="project" value="UniProtKB-EC"/>
</dbReference>
<dbReference type="EMBL" id="CADCUQ010000534">
    <property type="protein sequence ID" value="CAA9412600.1"/>
    <property type="molecule type" value="Genomic_DNA"/>
</dbReference>
<evidence type="ECO:0000256" key="8">
    <source>
        <dbReference type="ARBA" id="ARBA00047746"/>
    </source>
</evidence>
<evidence type="ECO:0000256" key="7">
    <source>
        <dbReference type="ARBA" id="ARBA00023211"/>
    </source>
</evidence>
<dbReference type="InterPro" id="IPR001233">
    <property type="entry name" value="RtcB"/>
</dbReference>
<keyword evidence="7 11" id="KW-0464">Manganese</keyword>
<keyword evidence="3 11" id="KW-0479">Metal-binding</keyword>
<organism evidence="12">
    <name type="scientific">uncultured Phycisphaerae bacterium</name>
    <dbReference type="NCBI Taxonomy" id="904963"/>
    <lineage>
        <taxon>Bacteria</taxon>
        <taxon>Pseudomonadati</taxon>
        <taxon>Planctomycetota</taxon>
        <taxon>Phycisphaerae</taxon>
        <taxon>environmental samples</taxon>
    </lineage>
</organism>
<dbReference type="PANTHER" id="PTHR43749">
    <property type="entry name" value="RNA-SPLICING LIGASE RTCB"/>
    <property type="match status" value="1"/>
</dbReference>
<evidence type="ECO:0000256" key="9">
    <source>
        <dbReference type="PIRSR" id="PIRSR601233-1"/>
    </source>
</evidence>
<dbReference type="GO" id="GO:0006281">
    <property type="term" value="P:DNA repair"/>
    <property type="evidence" value="ECO:0007669"/>
    <property type="project" value="TreeGrafter"/>
</dbReference>
<evidence type="ECO:0000313" key="12">
    <source>
        <dbReference type="EMBL" id="CAA9412600.1"/>
    </source>
</evidence>
<feature type="binding site" evidence="11">
    <location>
        <position position="247"/>
    </location>
    <ligand>
        <name>Mn(2+)</name>
        <dbReference type="ChEBI" id="CHEBI:29035"/>
        <label>2</label>
    </ligand>
</feature>
<dbReference type="PANTHER" id="PTHR43749:SF2">
    <property type="entry name" value="RNA-SPLICING LIGASE RTCB"/>
    <property type="match status" value="1"/>
</dbReference>
<evidence type="ECO:0000256" key="1">
    <source>
        <dbReference type="ARBA" id="ARBA00012726"/>
    </source>
</evidence>
<evidence type="ECO:0000256" key="3">
    <source>
        <dbReference type="ARBA" id="ARBA00022723"/>
    </source>
</evidence>
<keyword evidence="4 10" id="KW-0547">Nucleotide-binding</keyword>
<evidence type="ECO:0000256" key="5">
    <source>
        <dbReference type="ARBA" id="ARBA00022800"/>
    </source>
</evidence>
<dbReference type="GO" id="GO:0030145">
    <property type="term" value="F:manganese ion binding"/>
    <property type="evidence" value="ECO:0007669"/>
    <property type="project" value="TreeGrafter"/>
</dbReference>
<gene>
    <name evidence="12" type="ORF">AVDCRST_MAG64-2395</name>
</gene>
<comment type="cofactor">
    <cofactor evidence="11">
        <name>Mn(2+)</name>
        <dbReference type="ChEBI" id="CHEBI:29035"/>
    </cofactor>
    <text evidence="11">Binds 2 manganese ions per subunit.</text>
</comment>
<evidence type="ECO:0000256" key="4">
    <source>
        <dbReference type="ARBA" id="ARBA00022741"/>
    </source>
</evidence>
<dbReference type="EC" id="6.5.1.8" evidence="1"/>
<feature type="binding site" evidence="10">
    <location>
        <begin position="330"/>
        <end position="331"/>
    </location>
    <ligand>
        <name>GMP</name>
        <dbReference type="ChEBI" id="CHEBI:58115"/>
    </ligand>
</feature>
<feature type="binding site" evidence="11">
    <location>
        <position position="220"/>
    </location>
    <ligand>
        <name>Mn(2+)</name>
        <dbReference type="ChEBI" id="CHEBI:29035"/>
        <label>1</label>
    </ligand>
</feature>
<reference evidence="12" key="1">
    <citation type="submission" date="2020-02" db="EMBL/GenBank/DDBJ databases">
        <authorList>
            <person name="Meier V. D."/>
        </authorList>
    </citation>
    <scope>NUCLEOTIDE SEQUENCE</scope>
    <source>
        <strain evidence="12">AVDCRST_MAG64</strain>
    </source>
</reference>
<dbReference type="Gene3D" id="3.90.1860.10">
    <property type="entry name" value="tRNA-splicing ligase RtcB"/>
    <property type="match status" value="1"/>
</dbReference>
<dbReference type="AlphaFoldDB" id="A0A6J4PK87"/>
<keyword evidence="2 12" id="KW-0436">Ligase</keyword>
<name>A0A6J4PK87_9BACT</name>
<dbReference type="GO" id="GO:0003909">
    <property type="term" value="F:DNA ligase activity"/>
    <property type="evidence" value="ECO:0007669"/>
    <property type="project" value="TreeGrafter"/>
</dbReference>
<comment type="catalytic activity">
    <reaction evidence="8">
        <text>a 3'-end 3'-phospho-ribonucleotide-RNA + a 5'-end dephospho-ribonucleoside-RNA + GTP = a ribonucleotidyl-ribonucleotide-RNA + GMP + diphosphate</text>
        <dbReference type="Rhea" id="RHEA:68076"/>
        <dbReference type="Rhea" id="RHEA-COMP:10463"/>
        <dbReference type="Rhea" id="RHEA-COMP:13936"/>
        <dbReference type="Rhea" id="RHEA-COMP:17355"/>
        <dbReference type="ChEBI" id="CHEBI:33019"/>
        <dbReference type="ChEBI" id="CHEBI:37565"/>
        <dbReference type="ChEBI" id="CHEBI:58115"/>
        <dbReference type="ChEBI" id="CHEBI:83062"/>
        <dbReference type="ChEBI" id="CHEBI:138284"/>
        <dbReference type="ChEBI" id="CHEBI:173118"/>
        <dbReference type="EC" id="6.5.1.8"/>
    </reaction>
</comment>
<dbReference type="InterPro" id="IPR052915">
    <property type="entry name" value="RtcB-like"/>
</dbReference>
<dbReference type="GO" id="GO:0005525">
    <property type="term" value="F:GTP binding"/>
    <property type="evidence" value="ECO:0007669"/>
    <property type="project" value="UniProtKB-KW"/>
</dbReference>
<protein>
    <recommendedName>
        <fullName evidence="1">3'-phosphate/5'-hydroxy nucleic acid ligase</fullName>
        <ecNumber evidence="1">6.5.1.8</ecNumber>
    </recommendedName>
</protein>
<feature type="active site" description="GMP-histidine intermediate" evidence="9">
    <location>
        <position position="386"/>
    </location>
</feature>
<dbReference type="Pfam" id="PF01139">
    <property type="entry name" value="RtcB"/>
    <property type="match status" value="2"/>
</dbReference>
<dbReference type="SUPFAM" id="SSF103365">
    <property type="entry name" value="Hypothetical protein PH1602"/>
    <property type="match status" value="1"/>
</dbReference>
<feature type="binding site" evidence="10">
    <location>
        <begin position="386"/>
        <end position="389"/>
    </location>
    <ligand>
        <name>GMP</name>
        <dbReference type="ChEBI" id="CHEBI:58115"/>
    </ligand>
</feature>
<evidence type="ECO:0000256" key="11">
    <source>
        <dbReference type="PIRSR" id="PIRSR601233-3"/>
    </source>
</evidence>
<keyword evidence="5" id="KW-0692">RNA repair</keyword>
<feature type="binding site" evidence="10">
    <location>
        <begin position="219"/>
        <end position="223"/>
    </location>
    <ligand>
        <name>GMP</name>
        <dbReference type="ChEBI" id="CHEBI:58115"/>
    </ligand>
</feature>
<feature type="binding site" evidence="11">
    <location>
        <position position="142"/>
    </location>
    <ligand>
        <name>Mn(2+)</name>
        <dbReference type="ChEBI" id="CHEBI:29035"/>
        <label>1</label>
    </ligand>
</feature>
<sequence length="465" mass="50227">MKGKDLIKMGFKPGPSVGVALLLIPKAAEHLNPHQLKRELKAVLADPITNAGHAHFAELARVLREEAAKPVEQFAERAEPAPYQIWGEGLEAGALDQMRHSVRLPVAVRGALMPDAHVGYGLPIGGVLATENAVIPYAVGVDIACRMKLSVLDIPASDMKRLNDQLVRTLQRETKFGTGGELKTPAQHDVLDEDWNVTPVTARLFPKARAQLGTSGSGNHFVEFGLLTLDKPDLGLDAGEYLALLSHSGSRGSGAQVADFYSRLAMDRHPELPPELRRLAWLDMDGEAGQEYFAAMNLMGQYAAANHAVIHRKVSKALGAKVIAGVENHHNFAWKEQHDGKDLYVHRKGATPAGAGVLGVIPGSMATPGFVVRGKGSAASLDSASHGAGRVMSRTAAREKFRWNHVKPMLEERGVQLLSAGIDENPFVYKDIHGVMKAQSDLVDVVARFDPRIVKMADAGEKPED</sequence>
<proteinExistence type="predicted"/>
<feature type="binding site" evidence="10">
    <location>
        <begin position="362"/>
        <end position="365"/>
    </location>
    <ligand>
        <name>GMP</name>
        <dbReference type="ChEBI" id="CHEBI:58115"/>
    </ligand>
</feature>
<feature type="binding site" evidence="11">
    <location>
        <position position="330"/>
    </location>
    <ligand>
        <name>Mn(2+)</name>
        <dbReference type="ChEBI" id="CHEBI:29035"/>
        <label>2</label>
    </ligand>
</feature>
<evidence type="ECO:0000256" key="2">
    <source>
        <dbReference type="ARBA" id="ARBA00022598"/>
    </source>
</evidence>
<evidence type="ECO:0000256" key="10">
    <source>
        <dbReference type="PIRSR" id="PIRSR601233-2"/>
    </source>
</evidence>
<dbReference type="InterPro" id="IPR036025">
    <property type="entry name" value="RtcB-like_sf"/>
</dbReference>
<accession>A0A6J4PK87</accession>
<dbReference type="GO" id="GO:0006396">
    <property type="term" value="P:RNA processing"/>
    <property type="evidence" value="ECO:0007669"/>
    <property type="project" value="InterPro"/>
</dbReference>
<evidence type="ECO:0000256" key="6">
    <source>
        <dbReference type="ARBA" id="ARBA00023134"/>
    </source>
</evidence>